<dbReference type="CDD" id="cd03219">
    <property type="entry name" value="ABC_Mj1267_LivG_branched"/>
    <property type="match status" value="1"/>
</dbReference>
<evidence type="ECO:0000259" key="5">
    <source>
        <dbReference type="PROSITE" id="PS50893"/>
    </source>
</evidence>
<dbReference type="Pfam" id="PF00005">
    <property type="entry name" value="ABC_tran"/>
    <property type="match status" value="1"/>
</dbReference>
<keyword evidence="1" id="KW-0813">Transport</keyword>
<dbReference type="RefSeq" id="WP_092342937.1">
    <property type="nucleotide sequence ID" value="NZ_FLSL01000094.1"/>
</dbReference>
<name>A0A0S4M165_9BURK</name>
<feature type="domain" description="ABC transporter" evidence="5">
    <location>
        <begin position="7"/>
        <end position="251"/>
    </location>
</feature>
<keyword evidence="3" id="KW-0547">Nucleotide-binding</keyword>
<proteinExistence type="predicted"/>
<organism evidence="6 7">
    <name type="scientific">Candidatus Ichthyocystis hellenicum</name>
    <dbReference type="NCBI Taxonomy" id="1561003"/>
    <lineage>
        <taxon>Bacteria</taxon>
        <taxon>Pseudomonadati</taxon>
        <taxon>Pseudomonadota</taxon>
        <taxon>Betaproteobacteria</taxon>
        <taxon>Burkholderiales</taxon>
        <taxon>Candidatus Ichthyocystis</taxon>
    </lineage>
</organism>
<reference evidence="7" key="1">
    <citation type="submission" date="2015-11" db="EMBL/GenBank/DDBJ databases">
        <authorList>
            <person name="Seth-Smith H.M.B."/>
        </authorList>
    </citation>
    <scope>NUCLEOTIDE SEQUENCE [LARGE SCALE GENOMIC DNA]</scope>
    <source>
        <strain evidence="7">2013Ark11</strain>
    </source>
</reference>
<dbReference type="Proteomes" id="UP000198651">
    <property type="component" value="Chromosome I"/>
</dbReference>
<dbReference type="EMBL" id="LN906597">
    <property type="protein sequence ID" value="CUT17513.1"/>
    <property type="molecule type" value="Genomic_DNA"/>
</dbReference>
<dbReference type="PROSITE" id="PS50893">
    <property type="entry name" value="ABC_TRANSPORTER_2"/>
    <property type="match status" value="1"/>
</dbReference>
<accession>A0A0S4M165</accession>
<keyword evidence="4 6" id="KW-0067">ATP-binding</keyword>
<dbReference type="AlphaFoldDB" id="A0A0S4M165"/>
<evidence type="ECO:0000256" key="3">
    <source>
        <dbReference type="ARBA" id="ARBA00022741"/>
    </source>
</evidence>
<dbReference type="PATRIC" id="fig|1561003.3.peg.682"/>
<dbReference type="PROSITE" id="PS00211">
    <property type="entry name" value="ABC_TRANSPORTER_1"/>
    <property type="match status" value="1"/>
</dbReference>
<dbReference type="InterPro" id="IPR017871">
    <property type="entry name" value="ABC_transporter-like_CS"/>
</dbReference>
<dbReference type="GO" id="GO:0005886">
    <property type="term" value="C:plasma membrane"/>
    <property type="evidence" value="ECO:0007669"/>
    <property type="project" value="TreeGrafter"/>
</dbReference>
<dbReference type="OrthoDB" id="9805514at2"/>
<dbReference type="STRING" id="1561003.Ark11_0677"/>
<keyword evidence="7" id="KW-1185">Reference proteome</keyword>
<dbReference type="InterPro" id="IPR051120">
    <property type="entry name" value="ABC_AA/LPS_Transport"/>
</dbReference>
<keyword evidence="2" id="KW-0472">Membrane</keyword>
<dbReference type="SMART" id="SM00382">
    <property type="entry name" value="AAA"/>
    <property type="match status" value="1"/>
</dbReference>
<dbReference type="GO" id="GO:0016887">
    <property type="term" value="F:ATP hydrolysis activity"/>
    <property type="evidence" value="ECO:0007669"/>
    <property type="project" value="InterPro"/>
</dbReference>
<evidence type="ECO:0000256" key="1">
    <source>
        <dbReference type="ARBA" id="ARBA00022448"/>
    </source>
</evidence>
<sequence>MSHNVILEAKNICKSFGTMNVLSRVSFVINKEEIFGIIGPNGAGKTTLFNCLTGFGEHTGGNFFLSGKKLRNNDPEHTVSQGIARTFQNIRLFKKLTVLENILVGFHRTLTQLSLVKCFFGYGQKSVIDKCYDLMSYVGIKLDKSSLLADSLSYGDQRKLEIARALATQPVIIALDEPAAGVNSVERETLISLVKKIRNDGTTVLIIEHDIDLVVNLCDRIAVLNFGKKIIDDIPQKVITNSDFISVYLGNDYDDTQK</sequence>
<evidence type="ECO:0000313" key="6">
    <source>
        <dbReference type="EMBL" id="CUT17513.1"/>
    </source>
</evidence>
<evidence type="ECO:0000313" key="7">
    <source>
        <dbReference type="Proteomes" id="UP000198651"/>
    </source>
</evidence>
<dbReference type="InterPro" id="IPR003439">
    <property type="entry name" value="ABC_transporter-like_ATP-bd"/>
</dbReference>
<keyword evidence="2" id="KW-1003">Cell membrane</keyword>
<evidence type="ECO:0000256" key="4">
    <source>
        <dbReference type="ARBA" id="ARBA00022840"/>
    </source>
</evidence>
<dbReference type="Gene3D" id="3.40.50.300">
    <property type="entry name" value="P-loop containing nucleotide triphosphate hydrolases"/>
    <property type="match status" value="1"/>
</dbReference>
<evidence type="ECO:0000256" key="2">
    <source>
        <dbReference type="ARBA" id="ARBA00022475"/>
    </source>
</evidence>
<dbReference type="PANTHER" id="PTHR45772">
    <property type="entry name" value="CONSERVED COMPONENT OF ABC TRANSPORTER FOR NATURAL AMINO ACIDS-RELATED"/>
    <property type="match status" value="1"/>
</dbReference>
<dbReference type="SUPFAM" id="SSF52540">
    <property type="entry name" value="P-loop containing nucleoside triphosphate hydrolases"/>
    <property type="match status" value="1"/>
</dbReference>
<dbReference type="GO" id="GO:0005524">
    <property type="term" value="F:ATP binding"/>
    <property type="evidence" value="ECO:0007669"/>
    <property type="project" value="UniProtKB-KW"/>
</dbReference>
<gene>
    <name evidence="6" type="primary">livG</name>
    <name evidence="6" type="ORF">Ark11_0677</name>
</gene>
<dbReference type="PANTHER" id="PTHR45772:SF9">
    <property type="entry name" value="CONSERVED COMPONENT OF ABC TRANSPORTER FOR NATURAL AMINO ACIDS"/>
    <property type="match status" value="1"/>
</dbReference>
<protein>
    <submittedName>
        <fullName evidence="6">Branched chain amino acid transporter ATP-binding subunit</fullName>
    </submittedName>
</protein>
<dbReference type="InterPro" id="IPR027417">
    <property type="entry name" value="P-loop_NTPase"/>
</dbReference>
<dbReference type="InterPro" id="IPR003593">
    <property type="entry name" value="AAA+_ATPase"/>
</dbReference>